<dbReference type="SUPFAM" id="SSF82784">
    <property type="entry name" value="OsmC-like"/>
    <property type="match status" value="1"/>
</dbReference>
<dbReference type="InterPro" id="IPR003718">
    <property type="entry name" value="OsmC/Ohr_fam"/>
</dbReference>
<protein>
    <submittedName>
        <fullName evidence="1">OsmC family protein</fullName>
    </submittedName>
</protein>
<evidence type="ECO:0000313" key="1">
    <source>
        <dbReference type="EMBL" id="GAA3893998.1"/>
    </source>
</evidence>
<dbReference type="Pfam" id="PF02566">
    <property type="entry name" value="OsmC"/>
    <property type="match status" value="1"/>
</dbReference>
<reference evidence="2" key="1">
    <citation type="journal article" date="2019" name="Int. J. Syst. Evol. Microbiol.">
        <title>The Global Catalogue of Microorganisms (GCM) 10K type strain sequencing project: providing services to taxonomists for standard genome sequencing and annotation.</title>
        <authorList>
            <consortium name="The Broad Institute Genomics Platform"/>
            <consortium name="The Broad Institute Genome Sequencing Center for Infectious Disease"/>
            <person name="Wu L."/>
            <person name="Ma J."/>
        </authorList>
    </citation>
    <scope>NUCLEOTIDE SEQUENCE [LARGE SCALE GENOMIC DNA]</scope>
    <source>
        <strain evidence="2">JCM 17021</strain>
    </source>
</reference>
<dbReference type="InterPro" id="IPR052707">
    <property type="entry name" value="OsmC_Ohr_Peroxiredoxin"/>
</dbReference>
<keyword evidence="2" id="KW-1185">Reference proteome</keyword>
<dbReference type="PANTHER" id="PTHR42830">
    <property type="entry name" value="OSMOTICALLY INDUCIBLE FAMILY PROTEIN"/>
    <property type="match status" value="1"/>
</dbReference>
<dbReference type="EMBL" id="BAABCN010000017">
    <property type="protein sequence ID" value="GAA3893998.1"/>
    <property type="molecule type" value="Genomic_DNA"/>
</dbReference>
<evidence type="ECO:0000313" key="2">
    <source>
        <dbReference type="Proteomes" id="UP001501803"/>
    </source>
</evidence>
<proteinExistence type="predicted"/>
<organism evidence="1 2">
    <name type="scientific">Leifsonia kafniensis</name>
    <dbReference type="NCBI Taxonomy" id="475957"/>
    <lineage>
        <taxon>Bacteria</taxon>
        <taxon>Bacillati</taxon>
        <taxon>Actinomycetota</taxon>
        <taxon>Actinomycetes</taxon>
        <taxon>Micrococcales</taxon>
        <taxon>Microbacteriaceae</taxon>
        <taxon>Leifsonia</taxon>
    </lineage>
</organism>
<dbReference type="InterPro" id="IPR036102">
    <property type="entry name" value="OsmC/Ohrsf"/>
</dbReference>
<sequence>MAGVLNGVHSYAVQVVWEGNRGTGTSSYRDYGREHTVSAAGKPDIAASADRTFHGNADRWNPEEFLLTALSECHMLSYLHAAVRAGVTVVAYTDAATGTMVQTSDGGGHFTEARLRPQVTVADPAQVELAQSLHAEAARQCFIASSVNFPVLHEPHTSVANTSAVNVE</sequence>
<dbReference type="Gene3D" id="3.30.300.20">
    <property type="match status" value="1"/>
</dbReference>
<dbReference type="PANTHER" id="PTHR42830:SF2">
    <property type="entry name" value="OSMC_OHR FAMILY PROTEIN"/>
    <property type="match status" value="1"/>
</dbReference>
<gene>
    <name evidence="1" type="ORF">GCM10022381_39560</name>
</gene>
<name>A0ABP7L2T3_9MICO</name>
<accession>A0ABP7L2T3</accession>
<dbReference type="Proteomes" id="UP001501803">
    <property type="component" value="Unassembled WGS sequence"/>
</dbReference>
<comment type="caution">
    <text evidence="1">The sequence shown here is derived from an EMBL/GenBank/DDBJ whole genome shotgun (WGS) entry which is preliminary data.</text>
</comment>
<dbReference type="RefSeq" id="WP_425562275.1">
    <property type="nucleotide sequence ID" value="NZ_BAABCN010000017.1"/>
</dbReference>
<dbReference type="InterPro" id="IPR015946">
    <property type="entry name" value="KH_dom-like_a/b"/>
</dbReference>